<dbReference type="EMBL" id="BOOP01000059">
    <property type="protein sequence ID" value="GII43451.1"/>
    <property type="molecule type" value="Genomic_DNA"/>
</dbReference>
<organism evidence="2 3">
    <name type="scientific">Planotetraspora phitsanulokensis</name>
    <dbReference type="NCBI Taxonomy" id="575192"/>
    <lineage>
        <taxon>Bacteria</taxon>
        <taxon>Bacillati</taxon>
        <taxon>Actinomycetota</taxon>
        <taxon>Actinomycetes</taxon>
        <taxon>Streptosporangiales</taxon>
        <taxon>Streptosporangiaceae</taxon>
        <taxon>Planotetraspora</taxon>
    </lineage>
</organism>
<proteinExistence type="predicted"/>
<name>A0A8J3UFD2_9ACTN</name>
<evidence type="ECO:0000256" key="1">
    <source>
        <dbReference type="SAM" id="MobiDB-lite"/>
    </source>
</evidence>
<evidence type="ECO:0000313" key="2">
    <source>
        <dbReference type="EMBL" id="GII43451.1"/>
    </source>
</evidence>
<feature type="region of interest" description="Disordered" evidence="1">
    <location>
        <begin position="1"/>
        <end position="21"/>
    </location>
</feature>
<evidence type="ECO:0000313" key="3">
    <source>
        <dbReference type="Proteomes" id="UP000622547"/>
    </source>
</evidence>
<sequence length="80" mass="8254">MEKTNALKGGSAAAAATPGDTIPMDKARRAAATKASAFLMVGANFLRVIAHLSQGLLWILCAPRLAAETPDCLSSRGRTA</sequence>
<dbReference type="AlphaFoldDB" id="A0A8J3UFD2"/>
<protein>
    <submittedName>
        <fullName evidence="2">Uncharacterized protein</fullName>
    </submittedName>
</protein>
<gene>
    <name evidence="2" type="ORF">Pph01_84540</name>
</gene>
<keyword evidence="3" id="KW-1185">Reference proteome</keyword>
<comment type="caution">
    <text evidence="2">The sequence shown here is derived from an EMBL/GenBank/DDBJ whole genome shotgun (WGS) entry which is preliminary data.</text>
</comment>
<accession>A0A8J3UFD2</accession>
<dbReference type="Proteomes" id="UP000622547">
    <property type="component" value="Unassembled WGS sequence"/>
</dbReference>
<reference evidence="2 3" key="1">
    <citation type="submission" date="2021-01" db="EMBL/GenBank/DDBJ databases">
        <title>Whole genome shotgun sequence of Planotetraspora phitsanulokensis NBRC 104273.</title>
        <authorList>
            <person name="Komaki H."/>
            <person name="Tamura T."/>
        </authorList>
    </citation>
    <scope>NUCLEOTIDE SEQUENCE [LARGE SCALE GENOMIC DNA]</scope>
    <source>
        <strain evidence="2 3">NBRC 104273</strain>
    </source>
</reference>